<keyword evidence="2" id="KW-0812">Transmembrane</keyword>
<dbReference type="InterPro" id="IPR019561">
    <property type="entry name" value="Translocon_Sec61/SecY_plug_dom"/>
</dbReference>
<feature type="transmembrane region" description="Helical" evidence="2">
    <location>
        <begin position="250"/>
        <end position="270"/>
    </location>
</feature>
<proteinExistence type="inferred from homology"/>
<dbReference type="Proteomes" id="UP001377567">
    <property type="component" value="Unassembled WGS sequence"/>
</dbReference>
<comment type="similarity">
    <text evidence="1">Belongs to the SecY/SEC61-alpha family.</text>
</comment>
<dbReference type="PIRSF" id="PIRSF004557">
    <property type="entry name" value="SecY"/>
    <property type="match status" value="1"/>
</dbReference>
<dbReference type="InterPro" id="IPR023201">
    <property type="entry name" value="SecY_dom_sf"/>
</dbReference>
<keyword evidence="2" id="KW-0472">Membrane</keyword>
<protein>
    <submittedName>
        <fullName evidence="4">Ssh1 protein</fullName>
    </submittedName>
</protein>
<accession>A0AAV5RTR0</accession>
<dbReference type="GO" id="GO:0015031">
    <property type="term" value="P:protein transport"/>
    <property type="evidence" value="ECO:0007669"/>
    <property type="project" value="InterPro"/>
</dbReference>
<sequence>MAGFRLINLAKPFLPILPEVEVPYEKIPFDDKMVYTVFASLIYLFAQFPLAGLRKATGEDAAAHAPTVADPLYFFRGVFAMEPKTCLEFGLLPIFAAGLFLQLLAGLKVIKVNFKLAADRQLFQSLTKILAIAQYFVLANIFIASGYYGADLSLPQIVVLNIQLVGGGVFACLLTEVIDKGFGLGSGAMIINTFAVATNLVSDTLGVNQITVDSEGNTEPQGALINLIQGLRAQHKTLVGGIVSAFDRDYLPNLTTCVLVLALGCLVCYIQNIRFELPIRSTRARGTNQMYPVQLVYTGSLSVLFSYVVLFYIHIAAFALIQLVAKNDPASIVCKVLGHYETVNNIIAAPTFPLSMLTPPRSLVGGALSQPLSFVVYSFFILASGVWFAYNWQQVSGMSARDLARDFKEQSITLLGRREQSLPRELNKVIPVAATTGAMVLAAVTIVGELLGLKGKGAGIVVGVAGGFSLLELITMEFQESGGESSLANMLAGGLSL</sequence>
<feature type="transmembrane region" description="Helical" evidence="2">
    <location>
        <begin position="129"/>
        <end position="148"/>
    </location>
</feature>
<dbReference type="AlphaFoldDB" id="A0AAV5RTR0"/>
<evidence type="ECO:0000313" key="4">
    <source>
        <dbReference type="EMBL" id="GMM54815.1"/>
    </source>
</evidence>
<feature type="transmembrane region" description="Helical" evidence="2">
    <location>
        <begin position="374"/>
        <end position="392"/>
    </location>
</feature>
<dbReference type="GO" id="GO:0016020">
    <property type="term" value="C:membrane"/>
    <property type="evidence" value="ECO:0007669"/>
    <property type="project" value="InterPro"/>
</dbReference>
<gene>
    <name evidence="4" type="ORF">DAKH74_014310</name>
</gene>
<feature type="domain" description="Translocon Sec61/SecY plug" evidence="3">
    <location>
        <begin position="41"/>
        <end position="82"/>
    </location>
</feature>
<evidence type="ECO:0000313" key="5">
    <source>
        <dbReference type="Proteomes" id="UP001377567"/>
    </source>
</evidence>
<dbReference type="EMBL" id="BTGD01000003">
    <property type="protein sequence ID" value="GMM54815.1"/>
    <property type="molecule type" value="Genomic_DNA"/>
</dbReference>
<feature type="transmembrane region" description="Helical" evidence="2">
    <location>
        <begin position="154"/>
        <end position="174"/>
    </location>
</feature>
<keyword evidence="2" id="KW-1133">Transmembrane helix</keyword>
<organism evidence="4 5">
    <name type="scientific">Maudiozyma humilis</name>
    <name type="common">Sour dough yeast</name>
    <name type="synonym">Kazachstania humilis</name>
    <dbReference type="NCBI Taxonomy" id="51915"/>
    <lineage>
        <taxon>Eukaryota</taxon>
        <taxon>Fungi</taxon>
        <taxon>Dikarya</taxon>
        <taxon>Ascomycota</taxon>
        <taxon>Saccharomycotina</taxon>
        <taxon>Saccharomycetes</taxon>
        <taxon>Saccharomycetales</taxon>
        <taxon>Saccharomycetaceae</taxon>
        <taxon>Maudiozyma</taxon>
    </lineage>
</organism>
<dbReference type="Pfam" id="PF00344">
    <property type="entry name" value="SecY"/>
    <property type="match status" value="1"/>
</dbReference>
<feature type="transmembrane region" description="Helical" evidence="2">
    <location>
        <begin position="89"/>
        <end position="109"/>
    </location>
</feature>
<dbReference type="Gene3D" id="1.10.3370.10">
    <property type="entry name" value="SecY subunit domain"/>
    <property type="match status" value="1"/>
</dbReference>
<dbReference type="InterPro" id="IPR002208">
    <property type="entry name" value="SecY/SEC61-alpha"/>
</dbReference>
<feature type="transmembrane region" description="Helical" evidence="2">
    <location>
        <begin position="181"/>
        <end position="201"/>
    </location>
</feature>
<dbReference type="PANTHER" id="PTHR10906">
    <property type="entry name" value="SECY/SEC61-ALPHA FAMILY MEMBER"/>
    <property type="match status" value="1"/>
</dbReference>
<feature type="transmembrane region" description="Helical" evidence="2">
    <location>
        <begin position="291"/>
        <end position="321"/>
    </location>
</feature>
<reference evidence="4 5" key="1">
    <citation type="journal article" date="2023" name="Elife">
        <title>Identification of key yeast species and microbe-microbe interactions impacting larval growth of Drosophila in the wild.</title>
        <authorList>
            <person name="Mure A."/>
            <person name="Sugiura Y."/>
            <person name="Maeda R."/>
            <person name="Honda K."/>
            <person name="Sakurai N."/>
            <person name="Takahashi Y."/>
            <person name="Watada M."/>
            <person name="Katoh T."/>
            <person name="Gotoh A."/>
            <person name="Gotoh Y."/>
            <person name="Taniguchi I."/>
            <person name="Nakamura K."/>
            <person name="Hayashi T."/>
            <person name="Katayama T."/>
            <person name="Uemura T."/>
            <person name="Hattori Y."/>
        </authorList>
    </citation>
    <scope>NUCLEOTIDE SEQUENCE [LARGE SCALE GENOMIC DNA]</scope>
    <source>
        <strain evidence="4 5">KH-74</strain>
    </source>
</reference>
<dbReference type="SUPFAM" id="SSF103491">
    <property type="entry name" value="Preprotein translocase SecY subunit"/>
    <property type="match status" value="1"/>
</dbReference>
<keyword evidence="5" id="KW-1185">Reference proteome</keyword>
<dbReference type="Pfam" id="PF10559">
    <property type="entry name" value="Plug_translocon"/>
    <property type="match status" value="1"/>
</dbReference>
<evidence type="ECO:0000256" key="2">
    <source>
        <dbReference type="SAM" id="Phobius"/>
    </source>
</evidence>
<feature type="transmembrane region" description="Helical" evidence="2">
    <location>
        <begin position="429"/>
        <end position="451"/>
    </location>
</feature>
<comment type="caution">
    <text evidence="4">The sequence shown here is derived from an EMBL/GenBank/DDBJ whole genome shotgun (WGS) entry which is preliminary data.</text>
</comment>
<evidence type="ECO:0000259" key="3">
    <source>
        <dbReference type="Pfam" id="PF10559"/>
    </source>
</evidence>
<feature type="transmembrane region" description="Helical" evidence="2">
    <location>
        <begin position="33"/>
        <end position="50"/>
    </location>
</feature>
<name>A0AAV5RTR0_MAUHU</name>
<evidence type="ECO:0000256" key="1">
    <source>
        <dbReference type="RuleBase" id="RU004349"/>
    </source>
</evidence>